<sequence>MSQPLSKPKTPSNHGWPCTCQVCVRTTVVHMGGGFAPMSSEQRISLQHPYASNAINRDVIALQAIKPRSTEPWSTYRMNDNVAVADLGKHDFPKTRLYPVEIKGLQGTTGLKATRGPSKLPKPMERMRQLS</sequence>
<evidence type="ECO:0000313" key="2">
    <source>
        <dbReference type="EMBL" id="UJO16220.1"/>
    </source>
</evidence>
<dbReference type="EMBL" id="CP090166">
    <property type="protein sequence ID" value="UJO16220.1"/>
    <property type="molecule type" value="Genomic_DNA"/>
</dbReference>
<proteinExistence type="predicted"/>
<accession>A0A9Q8LEW6</accession>
<evidence type="ECO:0000313" key="3">
    <source>
        <dbReference type="Proteomes" id="UP000756132"/>
    </source>
</evidence>
<dbReference type="GeneID" id="71984842"/>
<evidence type="ECO:0000256" key="1">
    <source>
        <dbReference type="SAM" id="MobiDB-lite"/>
    </source>
</evidence>
<protein>
    <submittedName>
        <fullName evidence="2">Uncharacterized protein</fullName>
    </submittedName>
</protein>
<reference evidence="2" key="2">
    <citation type="journal article" date="2022" name="Microb. Genom.">
        <title>A chromosome-scale genome assembly of the tomato pathogen Cladosporium fulvum reveals a compartmentalized genome architecture and the presence of a dispensable chromosome.</title>
        <authorList>
            <person name="Zaccaron A.Z."/>
            <person name="Chen L.H."/>
            <person name="Samaras A."/>
            <person name="Stergiopoulos I."/>
        </authorList>
    </citation>
    <scope>NUCLEOTIDE SEQUENCE</scope>
    <source>
        <strain evidence="2">Race5_Kim</strain>
    </source>
</reference>
<feature type="compositionally biased region" description="Basic and acidic residues" evidence="1">
    <location>
        <begin position="122"/>
        <end position="131"/>
    </location>
</feature>
<dbReference type="KEGG" id="ffu:CLAFUR5_04964"/>
<gene>
    <name evidence="2" type="ORF">CLAFUR5_04964</name>
</gene>
<organism evidence="2 3">
    <name type="scientific">Passalora fulva</name>
    <name type="common">Tomato leaf mold</name>
    <name type="synonym">Cladosporium fulvum</name>
    <dbReference type="NCBI Taxonomy" id="5499"/>
    <lineage>
        <taxon>Eukaryota</taxon>
        <taxon>Fungi</taxon>
        <taxon>Dikarya</taxon>
        <taxon>Ascomycota</taxon>
        <taxon>Pezizomycotina</taxon>
        <taxon>Dothideomycetes</taxon>
        <taxon>Dothideomycetidae</taxon>
        <taxon>Mycosphaerellales</taxon>
        <taxon>Mycosphaerellaceae</taxon>
        <taxon>Fulvia</taxon>
    </lineage>
</organism>
<keyword evidence="3" id="KW-1185">Reference proteome</keyword>
<feature type="region of interest" description="Disordered" evidence="1">
    <location>
        <begin position="108"/>
        <end position="131"/>
    </location>
</feature>
<dbReference type="RefSeq" id="XP_047760586.1">
    <property type="nucleotide sequence ID" value="XM_047904112.1"/>
</dbReference>
<dbReference type="Proteomes" id="UP000756132">
    <property type="component" value="Chromosome 4"/>
</dbReference>
<reference evidence="2" key="1">
    <citation type="submission" date="2021-12" db="EMBL/GenBank/DDBJ databases">
        <authorList>
            <person name="Zaccaron A."/>
            <person name="Stergiopoulos I."/>
        </authorList>
    </citation>
    <scope>NUCLEOTIDE SEQUENCE</scope>
    <source>
        <strain evidence="2">Race5_Kim</strain>
    </source>
</reference>
<name>A0A9Q8LEW6_PASFU</name>
<dbReference type="AlphaFoldDB" id="A0A9Q8LEW6"/>